<evidence type="ECO:0000313" key="16">
    <source>
        <dbReference type="EMBL" id="KAG8455579.1"/>
    </source>
</evidence>
<dbReference type="OrthoDB" id="9444602at2759"/>
<feature type="domain" description="G-protein coupled receptors family 1 profile" evidence="15">
    <location>
        <begin position="44"/>
        <end position="293"/>
    </location>
</feature>
<accession>A0A8T2KEP3</accession>
<dbReference type="SUPFAM" id="SSF81321">
    <property type="entry name" value="Family A G protein-coupled receptor-like"/>
    <property type="match status" value="1"/>
</dbReference>
<evidence type="ECO:0000256" key="4">
    <source>
        <dbReference type="ARBA" id="ARBA00022692"/>
    </source>
</evidence>
<dbReference type="InterPro" id="IPR017452">
    <property type="entry name" value="GPCR_Rhodpsn_7TM"/>
</dbReference>
<keyword evidence="2 14" id="KW-1003">Cell membrane</keyword>
<evidence type="ECO:0000256" key="2">
    <source>
        <dbReference type="ARBA" id="ARBA00022475"/>
    </source>
</evidence>
<keyword evidence="12 13" id="KW-0807">Transducer</keyword>
<feature type="transmembrane region" description="Helical" evidence="14">
    <location>
        <begin position="203"/>
        <end position="229"/>
    </location>
</feature>
<dbReference type="GO" id="GO:0004984">
    <property type="term" value="F:olfactory receptor activity"/>
    <property type="evidence" value="ECO:0007669"/>
    <property type="project" value="InterPro"/>
</dbReference>
<protein>
    <recommendedName>
        <fullName evidence="14">Olfactory receptor</fullName>
    </recommendedName>
</protein>
<dbReference type="GO" id="GO:0004930">
    <property type="term" value="F:G protein-coupled receptor activity"/>
    <property type="evidence" value="ECO:0007669"/>
    <property type="project" value="UniProtKB-KW"/>
</dbReference>
<evidence type="ECO:0000256" key="7">
    <source>
        <dbReference type="ARBA" id="ARBA00023040"/>
    </source>
</evidence>
<dbReference type="FunFam" id="1.20.1070.10:FF:000001">
    <property type="entry name" value="Olfactory receptor"/>
    <property type="match status" value="1"/>
</dbReference>
<name>A0A8T2KEP3_9PIPI</name>
<keyword evidence="9" id="KW-1015">Disulfide bond</keyword>
<gene>
    <name evidence="16" type="ORF">GDO86_001685</name>
</gene>
<dbReference type="InterPro" id="IPR000725">
    <property type="entry name" value="Olfact_rcpt"/>
</dbReference>
<feature type="transmembrane region" description="Helical" evidence="14">
    <location>
        <begin position="63"/>
        <end position="81"/>
    </location>
</feature>
<feature type="transmembrane region" description="Helical" evidence="14">
    <location>
        <begin position="101"/>
        <end position="123"/>
    </location>
</feature>
<evidence type="ECO:0000256" key="3">
    <source>
        <dbReference type="ARBA" id="ARBA00022606"/>
    </source>
</evidence>
<proteinExistence type="inferred from homology"/>
<keyword evidence="17" id="KW-1185">Reference proteome</keyword>
<keyword evidence="7 13" id="KW-0297">G-protein coupled receptor</keyword>
<keyword evidence="11" id="KW-0325">Glycoprotein</keyword>
<evidence type="ECO:0000256" key="5">
    <source>
        <dbReference type="ARBA" id="ARBA00022725"/>
    </source>
</evidence>
<dbReference type="PRINTS" id="PR00237">
    <property type="entry name" value="GPCRRHODOPSN"/>
</dbReference>
<evidence type="ECO:0000256" key="9">
    <source>
        <dbReference type="ARBA" id="ARBA00023157"/>
    </source>
</evidence>
<evidence type="ECO:0000256" key="11">
    <source>
        <dbReference type="ARBA" id="ARBA00023180"/>
    </source>
</evidence>
<dbReference type="InterPro" id="IPR050939">
    <property type="entry name" value="Olfactory_GPCR1"/>
</dbReference>
<evidence type="ECO:0000256" key="1">
    <source>
        <dbReference type="ARBA" id="ARBA00004651"/>
    </source>
</evidence>
<keyword evidence="6 14" id="KW-1133">Transmembrane helix</keyword>
<comment type="subcellular location">
    <subcellularLocation>
        <location evidence="1 14">Cell membrane</location>
        <topology evidence="1 14">Multi-pass membrane protein</topology>
    </subcellularLocation>
</comment>
<dbReference type="EMBL" id="JAACNH010000001">
    <property type="protein sequence ID" value="KAG8455579.1"/>
    <property type="molecule type" value="Genomic_DNA"/>
</dbReference>
<evidence type="ECO:0000256" key="8">
    <source>
        <dbReference type="ARBA" id="ARBA00023136"/>
    </source>
</evidence>
<dbReference type="Gene3D" id="1.20.1070.10">
    <property type="entry name" value="Rhodopsin 7-helix transmembrane proteins"/>
    <property type="match status" value="1"/>
</dbReference>
<evidence type="ECO:0000256" key="13">
    <source>
        <dbReference type="RuleBase" id="RU000688"/>
    </source>
</evidence>
<evidence type="ECO:0000313" key="17">
    <source>
        <dbReference type="Proteomes" id="UP000812440"/>
    </source>
</evidence>
<dbReference type="InterPro" id="IPR000276">
    <property type="entry name" value="GPCR_Rhodpsn"/>
</dbReference>
<dbReference type="PROSITE" id="PS00237">
    <property type="entry name" value="G_PROTEIN_RECEP_F1_1"/>
    <property type="match status" value="1"/>
</dbReference>
<dbReference type="PANTHER" id="PTHR24242">
    <property type="entry name" value="G-PROTEIN COUPLED RECEPTOR"/>
    <property type="match status" value="1"/>
</dbReference>
<keyword evidence="3 14" id="KW-0716">Sensory transduction</keyword>
<dbReference type="Pfam" id="PF13853">
    <property type="entry name" value="7tm_4"/>
    <property type="match status" value="1"/>
</dbReference>
<feature type="transmembrane region" description="Helical" evidence="14">
    <location>
        <begin position="278"/>
        <end position="295"/>
    </location>
</feature>
<organism evidence="16 17">
    <name type="scientific">Hymenochirus boettgeri</name>
    <name type="common">Congo dwarf clawed frog</name>
    <dbReference type="NCBI Taxonomy" id="247094"/>
    <lineage>
        <taxon>Eukaryota</taxon>
        <taxon>Metazoa</taxon>
        <taxon>Chordata</taxon>
        <taxon>Craniata</taxon>
        <taxon>Vertebrata</taxon>
        <taxon>Euteleostomi</taxon>
        <taxon>Amphibia</taxon>
        <taxon>Batrachia</taxon>
        <taxon>Anura</taxon>
        <taxon>Pipoidea</taxon>
        <taxon>Pipidae</taxon>
        <taxon>Pipinae</taxon>
        <taxon>Hymenochirus</taxon>
    </lineage>
</organism>
<evidence type="ECO:0000256" key="12">
    <source>
        <dbReference type="ARBA" id="ARBA00023224"/>
    </source>
</evidence>
<sequence>MFFNGSISDKAVTHFILLGFQSSQVIKSYLSFFFSAAYLLAILENVAVILLVQWDPKLHTPMYFFLSKLSCLEIFYVSVTVPKILHDLVTNENTISLHGCILQLYLFLSLACTECFLLTAMAVDRYMAICVPLHYYSMMTRKMCWCLCGSSLFLGFLSCSFSIGLITELHFCGPNIINHYLCDISPLINLSCQDISTIELVNFITALFVLFSSSVPITISYIRIIYAICQIPSDGGWKKSFSTCASHLMVVTIFFGTTIFMYARPKANQSLDVHKDLSVLYTIVIPVINPMIYTLKNNDMKKSLKNIFVKRLIECK</sequence>
<keyword evidence="8 14" id="KW-0472">Membrane</keyword>
<keyword evidence="4 13" id="KW-0812">Transmembrane</keyword>
<reference evidence="16" key="1">
    <citation type="thesis" date="2020" institute="ProQuest LLC" country="789 East Eisenhower Parkway, Ann Arbor, MI, USA">
        <title>Comparative Genomics and Chromosome Evolution.</title>
        <authorList>
            <person name="Mudd A.B."/>
        </authorList>
    </citation>
    <scope>NUCLEOTIDE SEQUENCE</scope>
    <source>
        <strain evidence="16">Female2</strain>
        <tissue evidence="16">Blood</tissue>
    </source>
</reference>
<evidence type="ECO:0000256" key="14">
    <source>
        <dbReference type="RuleBase" id="RU363047"/>
    </source>
</evidence>
<feature type="transmembrane region" description="Helical" evidence="14">
    <location>
        <begin position="29"/>
        <end position="51"/>
    </location>
</feature>
<dbReference type="Proteomes" id="UP000812440">
    <property type="component" value="Chromosome 1"/>
</dbReference>
<evidence type="ECO:0000256" key="6">
    <source>
        <dbReference type="ARBA" id="ARBA00022989"/>
    </source>
</evidence>
<dbReference type="GO" id="GO:0005886">
    <property type="term" value="C:plasma membrane"/>
    <property type="evidence" value="ECO:0007669"/>
    <property type="project" value="UniProtKB-SubCell"/>
</dbReference>
<keyword evidence="10 13" id="KW-0675">Receptor</keyword>
<dbReference type="PRINTS" id="PR00245">
    <property type="entry name" value="OLFACTORYR"/>
</dbReference>
<feature type="transmembrane region" description="Helical" evidence="14">
    <location>
        <begin position="144"/>
        <end position="166"/>
    </location>
</feature>
<comment type="caution">
    <text evidence="16">The sequence shown here is derived from an EMBL/GenBank/DDBJ whole genome shotgun (WGS) entry which is preliminary data.</text>
</comment>
<dbReference type="AlphaFoldDB" id="A0A8T2KEP3"/>
<evidence type="ECO:0000259" key="15">
    <source>
        <dbReference type="PROSITE" id="PS50262"/>
    </source>
</evidence>
<dbReference type="PANTHER" id="PTHR24242:SF422">
    <property type="entry name" value="OLFACTORY RECEPTOR"/>
    <property type="match status" value="1"/>
</dbReference>
<keyword evidence="5 14" id="KW-0552">Olfaction</keyword>
<feature type="transmembrane region" description="Helical" evidence="14">
    <location>
        <begin position="241"/>
        <end position="263"/>
    </location>
</feature>
<evidence type="ECO:0000256" key="10">
    <source>
        <dbReference type="ARBA" id="ARBA00023170"/>
    </source>
</evidence>
<dbReference type="PROSITE" id="PS50262">
    <property type="entry name" value="G_PROTEIN_RECEP_F1_2"/>
    <property type="match status" value="1"/>
</dbReference>
<comment type="similarity">
    <text evidence="13">Belongs to the G-protein coupled receptor 1 family.</text>
</comment>